<sequence>MKLKFKKQAYQTNAVEAVADCFAGQPKREGLNYRIDPGRAVDASGQVTAVLESSGFKNADLALTPGQLLENIHAVQRRQNLPQSAALVKTKVCDINLDVEMETGTGKTYCYVKTMFELNARYGWSKFIVVVPSIAIREGVFKSLEITAEHFQDDYKKRARFFIYNSKQLHNLESFASDAGINIHGHQCASIQCHGKGCASNL</sequence>
<dbReference type="Pfam" id="PF04851">
    <property type="entry name" value="ResIII"/>
    <property type="match status" value="1"/>
</dbReference>
<organism evidence="2 3">
    <name type="scientific">Comamonas sediminis</name>
    <dbReference type="NCBI Taxonomy" id="1783360"/>
    <lineage>
        <taxon>Bacteria</taxon>
        <taxon>Pseudomonadati</taxon>
        <taxon>Pseudomonadota</taxon>
        <taxon>Betaproteobacteria</taxon>
        <taxon>Burkholderiales</taxon>
        <taxon>Comamonadaceae</taxon>
        <taxon>Comamonas</taxon>
    </lineage>
</organism>
<dbReference type="GO" id="GO:0004386">
    <property type="term" value="F:helicase activity"/>
    <property type="evidence" value="ECO:0007669"/>
    <property type="project" value="UniProtKB-KW"/>
</dbReference>
<gene>
    <name evidence="2" type="ORF">AB7A72_21965</name>
</gene>
<feature type="domain" description="Helicase/UvrB N-terminal" evidence="1">
    <location>
        <begin position="97"/>
        <end position="158"/>
    </location>
</feature>
<comment type="caution">
    <text evidence="2">The sequence shown here is derived from an EMBL/GenBank/DDBJ whole genome shotgun (WGS) entry which is preliminary data.</text>
</comment>
<reference evidence="2 3" key="1">
    <citation type="journal article" date="2016" name="Int. J. Syst. Evol. Microbiol.">
        <title>Description of Comamonas sediminis sp. nov., isolated from lagoon sediments.</title>
        <authorList>
            <person name="Subhash Y."/>
            <person name="Bang J.J."/>
            <person name="You T.H."/>
            <person name="Lee S.S."/>
        </authorList>
    </citation>
    <scope>NUCLEOTIDE SEQUENCE [LARGE SCALE GENOMIC DNA]</scope>
    <source>
        <strain evidence="2 3">JCM 31169</strain>
    </source>
</reference>
<dbReference type="InterPro" id="IPR027417">
    <property type="entry name" value="P-loop_NTPase"/>
</dbReference>
<keyword evidence="2" id="KW-0347">Helicase</keyword>
<name>A0ABV4B818_9BURK</name>
<accession>A0ABV4B818</accession>
<keyword evidence="2" id="KW-0378">Hydrolase</keyword>
<dbReference type="Gene3D" id="3.40.50.300">
    <property type="entry name" value="P-loop containing nucleotide triphosphate hydrolases"/>
    <property type="match status" value="1"/>
</dbReference>
<dbReference type="Proteomes" id="UP001562178">
    <property type="component" value="Unassembled WGS sequence"/>
</dbReference>
<evidence type="ECO:0000313" key="2">
    <source>
        <dbReference type="EMBL" id="MEY2253700.1"/>
    </source>
</evidence>
<dbReference type="EMBL" id="JBGBDC010000011">
    <property type="protein sequence ID" value="MEY2253700.1"/>
    <property type="molecule type" value="Genomic_DNA"/>
</dbReference>
<keyword evidence="3" id="KW-1185">Reference proteome</keyword>
<evidence type="ECO:0000313" key="3">
    <source>
        <dbReference type="Proteomes" id="UP001562178"/>
    </source>
</evidence>
<dbReference type="SUPFAM" id="SSF52540">
    <property type="entry name" value="P-loop containing nucleoside triphosphate hydrolases"/>
    <property type="match status" value="1"/>
</dbReference>
<proteinExistence type="predicted"/>
<keyword evidence="2" id="KW-0547">Nucleotide-binding</keyword>
<protein>
    <submittedName>
        <fullName evidence="2">DEAD/DEAH box helicase family protein</fullName>
    </submittedName>
</protein>
<dbReference type="RefSeq" id="WP_369461174.1">
    <property type="nucleotide sequence ID" value="NZ_JBGBDC010000011.1"/>
</dbReference>
<dbReference type="InterPro" id="IPR006935">
    <property type="entry name" value="Helicase/UvrB_N"/>
</dbReference>
<keyword evidence="2" id="KW-0067">ATP-binding</keyword>
<evidence type="ECO:0000259" key="1">
    <source>
        <dbReference type="Pfam" id="PF04851"/>
    </source>
</evidence>